<feature type="compositionally biased region" description="Acidic residues" evidence="1">
    <location>
        <begin position="302"/>
        <end position="314"/>
    </location>
</feature>
<accession>A0A9K3D0K0</accession>
<protein>
    <submittedName>
        <fullName evidence="2">Uncharacterized protein</fullName>
    </submittedName>
</protein>
<feature type="region of interest" description="Disordered" evidence="1">
    <location>
        <begin position="252"/>
        <end position="325"/>
    </location>
</feature>
<dbReference type="AlphaFoldDB" id="A0A9K3D0K0"/>
<dbReference type="EMBL" id="BDIP01002196">
    <property type="protein sequence ID" value="GIQ85897.1"/>
    <property type="molecule type" value="Genomic_DNA"/>
</dbReference>
<keyword evidence="3" id="KW-1185">Reference proteome</keyword>
<evidence type="ECO:0000313" key="3">
    <source>
        <dbReference type="Proteomes" id="UP000265618"/>
    </source>
</evidence>
<gene>
    <name evidence="2" type="ORF">KIPB_007643</name>
</gene>
<organism evidence="2 3">
    <name type="scientific">Kipferlia bialata</name>
    <dbReference type="NCBI Taxonomy" id="797122"/>
    <lineage>
        <taxon>Eukaryota</taxon>
        <taxon>Metamonada</taxon>
        <taxon>Carpediemonas-like organisms</taxon>
        <taxon>Kipferlia</taxon>
    </lineage>
</organism>
<evidence type="ECO:0000256" key="1">
    <source>
        <dbReference type="SAM" id="MobiDB-lite"/>
    </source>
</evidence>
<name>A0A9K3D0K0_9EUKA</name>
<sequence>MYAGLAYPDCEEWISDVTSLCNSSNTSSSHTAKTTSKSTSPDIPSLVVDALIHSALPRLLQPAVPLNVVVMAAAGMLRLVCACSPEYSSASHASSTDSTQGMPRLALAKLCRPISQHLTRPHFKSQGIAEVGKLLIQSVASDPSDVYVSLQFMDPVCFLCDPYPNAEEPMYTPTPYTGDTPLPLALVDPEEAMRHALQSMCIDALSQPGGPGKMERVRPLWERAKAGLSRYISDDRLYLRLDAYLIEAESSRRNVQQVEAARQQERESRGSNSMRAEESESEGEREDTSSVDADGSSRESEGEREEDAEEDDYTDTPPCHTMIVSRRWDRVEQGREELALPDILESSYTGVGGVGILSGEEPKDTDPDNSMILPPNLSHAMRESHDVWLQKFPVRNLRYIAETPCVRMRVNGTPYHVSLFEASVLELCTSPDCGGVVPTLCTPTQERERVAGVESSHSPLSIDAICKALGLGVDTEAGRIRVHRCLLKWAERGALKRVGDDFHVA</sequence>
<reference evidence="2 3" key="1">
    <citation type="journal article" date="2018" name="PLoS ONE">
        <title>The draft genome of Kipferlia bialata reveals reductive genome evolution in fornicate parasites.</title>
        <authorList>
            <person name="Tanifuji G."/>
            <person name="Takabayashi S."/>
            <person name="Kume K."/>
            <person name="Takagi M."/>
            <person name="Nakayama T."/>
            <person name="Kamikawa R."/>
            <person name="Inagaki Y."/>
            <person name="Hashimoto T."/>
        </authorList>
    </citation>
    <scope>NUCLEOTIDE SEQUENCE [LARGE SCALE GENOMIC DNA]</scope>
    <source>
        <strain evidence="2">NY0173</strain>
    </source>
</reference>
<comment type="caution">
    <text evidence="2">The sequence shown here is derived from an EMBL/GenBank/DDBJ whole genome shotgun (WGS) entry which is preliminary data.</text>
</comment>
<proteinExistence type="predicted"/>
<dbReference type="Proteomes" id="UP000265618">
    <property type="component" value="Unassembled WGS sequence"/>
</dbReference>
<evidence type="ECO:0000313" key="2">
    <source>
        <dbReference type="EMBL" id="GIQ85897.1"/>
    </source>
</evidence>